<dbReference type="Gene3D" id="3.40.50.1240">
    <property type="entry name" value="Phosphoglycerate mutase-like"/>
    <property type="match status" value="1"/>
</dbReference>
<protein>
    <submittedName>
        <fullName evidence="1">Histidine phosphatase family protein</fullName>
    </submittedName>
</protein>
<dbReference type="KEGG" id="ope:PU634_08590"/>
<dbReference type="SMART" id="SM00855">
    <property type="entry name" value="PGAM"/>
    <property type="match status" value="1"/>
</dbReference>
<keyword evidence="2" id="KW-1185">Reference proteome</keyword>
<dbReference type="RefSeq" id="WP_306760390.1">
    <property type="nucleotide sequence ID" value="NZ_CP118224.1"/>
</dbReference>
<organism evidence="1 2">
    <name type="scientific">Oceanimonas pelagia</name>
    <dbReference type="NCBI Taxonomy" id="3028314"/>
    <lineage>
        <taxon>Bacteria</taxon>
        <taxon>Pseudomonadati</taxon>
        <taxon>Pseudomonadota</taxon>
        <taxon>Gammaproteobacteria</taxon>
        <taxon>Aeromonadales</taxon>
        <taxon>Aeromonadaceae</taxon>
        <taxon>Oceanimonas</taxon>
    </lineage>
</organism>
<dbReference type="Pfam" id="PF00300">
    <property type="entry name" value="His_Phos_1"/>
    <property type="match status" value="1"/>
</dbReference>
<evidence type="ECO:0000313" key="2">
    <source>
        <dbReference type="Proteomes" id="UP001223802"/>
    </source>
</evidence>
<evidence type="ECO:0000313" key="1">
    <source>
        <dbReference type="EMBL" id="WMC09187.1"/>
    </source>
</evidence>
<dbReference type="InterPro" id="IPR029033">
    <property type="entry name" value="His_PPase_superfam"/>
</dbReference>
<gene>
    <name evidence="1" type="ORF">PU634_08590</name>
</gene>
<name>A0AA50QAH0_9GAMM</name>
<dbReference type="EMBL" id="CP118224">
    <property type="protein sequence ID" value="WMC09187.1"/>
    <property type="molecule type" value="Genomic_DNA"/>
</dbReference>
<accession>A0AA50QAH0</accession>
<reference evidence="1 2" key="1">
    <citation type="submission" date="2023-02" db="EMBL/GenBank/DDBJ databases">
        <title>Complete genome sequence of a novel bacterium Oceanimonas sp. NTOU-MSR1 isolated from marine coast sediment.</title>
        <authorList>
            <person name="Yang H.-T."/>
            <person name="Chen Y.-L."/>
            <person name="Ho Y.-N."/>
        </authorList>
    </citation>
    <scope>NUCLEOTIDE SEQUENCE [LARGE SCALE GENOMIC DNA]</scope>
    <source>
        <strain evidence="1 2">NTOU-MSR1</strain>
    </source>
</reference>
<dbReference type="AlphaFoldDB" id="A0AA50QAH0"/>
<sequence>MTLYIWRHPRPERAEGLCLGRTDAPVHSRRLRRLANQIQGFARRHCLPRVIHTSPLQRSAGVGKLLAQRGWQWHLVPELQEVDFGDWDGRPWRDIDIAEIDAWCADFAGFAPGGGENLHRLFTRVNGWLSTLPAQPVLAVGHAGWMNAAHLLAQGTGVPEQAADWPRPVAYRQRLVIATAPV</sequence>
<dbReference type="Proteomes" id="UP001223802">
    <property type="component" value="Chromosome"/>
</dbReference>
<proteinExistence type="predicted"/>
<dbReference type="SUPFAM" id="SSF53254">
    <property type="entry name" value="Phosphoglycerate mutase-like"/>
    <property type="match status" value="1"/>
</dbReference>
<dbReference type="InterPro" id="IPR013078">
    <property type="entry name" value="His_Pase_superF_clade-1"/>
</dbReference>